<sequence>MLTRCWLLASLWPTGTRSLGLYITDEAGHKYVLKAGPMDEAETQAAFQTLHKAHPAGPITLLVDENKENELTDMAVRIVALKK</sequence>
<gene>
    <name evidence="1" type="ORF">SAMN02746009_03959</name>
</gene>
<dbReference type="RefSeq" id="WP_139252449.1">
    <property type="nucleotide sequence ID" value="NZ_FRAS01000035.1"/>
</dbReference>
<dbReference type="OrthoDB" id="5702951at2"/>
<protein>
    <submittedName>
        <fullName evidence="1">Uncharacterized protein</fullName>
    </submittedName>
</protein>
<accession>A0A1M7G6E4</accession>
<keyword evidence="2" id="KW-1185">Reference proteome</keyword>
<evidence type="ECO:0000313" key="1">
    <source>
        <dbReference type="EMBL" id="SHM11517.1"/>
    </source>
</evidence>
<dbReference type="AlphaFoldDB" id="A0A1M7G6E4"/>
<name>A0A1M7G6E4_9BACT</name>
<dbReference type="Proteomes" id="UP000183947">
    <property type="component" value="Unassembled WGS sequence"/>
</dbReference>
<dbReference type="STRING" id="1121959.SAMN02746009_03959"/>
<proteinExistence type="predicted"/>
<dbReference type="EMBL" id="FRAS01000035">
    <property type="protein sequence ID" value="SHM11517.1"/>
    <property type="molecule type" value="Genomic_DNA"/>
</dbReference>
<reference evidence="2" key="1">
    <citation type="submission" date="2016-11" db="EMBL/GenBank/DDBJ databases">
        <authorList>
            <person name="Varghese N."/>
            <person name="Submissions S."/>
        </authorList>
    </citation>
    <scope>NUCLEOTIDE SEQUENCE [LARGE SCALE GENOMIC DNA]</scope>
    <source>
        <strain evidence="2">DSM 18569</strain>
    </source>
</reference>
<organism evidence="1 2">
    <name type="scientific">Hymenobacter psychrotolerans DSM 18569</name>
    <dbReference type="NCBI Taxonomy" id="1121959"/>
    <lineage>
        <taxon>Bacteria</taxon>
        <taxon>Pseudomonadati</taxon>
        <taxon>Bacteroidota</taxon>
        <taxon>Cytophagia</taxon>
        <taxon>Cytophagales</taxon>
        <taxon>Hymenobacteraceae</taxon>
        <taxon>Hymenobacter</taxon>
    </lineage>
</organism>
<evidence type="ECO:0000313" key="2">
    <source>
        <dbReference type="Proteomes" id="UP000183947"/>
    </source>
</evidence>